<dbReference type="PROSITE" id="PS51375">
    <property type="entry name" value="PPR"/>
    <property type="match status" value="4"/>
</dbReference>
<dbReference type="Pfam" id="PF13041">
    <property type="entry name" value="PPR_2"/>
    <property type="match status" value="1"/>
</dbReference>
<feature type="repeat" description="PPR" evidence="3">
    <location>
        <begin position="322"/>
        <end position="356"/>
    </location>
</feature>
<comment type="similarity">
    <text evidence="1">Belongs to the PPR family. P subfamily.</text>
</comment>
<protein>
    <recommendedName>
        <fullName evidence="6">Pentatricopeptide repeat-containing protein</fullName>
    </recommendedName>
</protein>
<dbReference type="InterPro" id="IPR050872">
    <property type="entry name" value="PPR_P_subfamily"/>
</dbReference>
<reference evidence="4" key="1">
    <citation type="submission" date="2022-04" db="EMBL/GenBank/DDBJ databases">
        <title>Carnegiea gigantea Genome sequencing and assembly v2.</title>
        <authorList>
            <person name="Copetti D."/>
            <person name="Sanderson M.J."/>
            <person name="Burquez A."/>
            <person name="Wojciechowski M.F."/>
        </authorList>
    </citation>
    <scope>NUCLEOTIDE SEQUENCE</scope>
    <source>
        <strain evidence="4">SGP5-SGP5p</strain>
        <tissue evidence="4">Aerial part</tissue>
    </source>
</reference>
<evidence type="ECO:0008006" key="6">
    <source>
        <dbReference type="Google" id="ProtNLM"/>
    </source>
</evidence>
<dbReference type="InterPro" id="IPR002885">
    <property type="entry name" value="PPR_rpt"/>
</dbReference>
<dbReference type="Proteomes" id="UP001153076">
    <property type="component" value="Unassembled WGS sequence"/>
</dbReference>
<dbReference type="OrthoDB" id="751663at2759"/>
<feature type="repeat" description="PPR" evidence="3">
    <location>
        <begin position="263"/>
        <end position="297"/>
    </location>
</feature>
<organism evidence="4 5">
    <name type="scientific">Carnegiea gigantea</name>
    <dbReference type="NCBI Taxonomy" id="171969"/>
    <lineage>
        <taxon>Eukaryota</taxon>
        <taxon>Viridiplantae</taxon>
        <taxon>Streptophyta</taxon>
        <taxon>Embryophyta</taxon>
        <taxon>Tracheophyta</taxon>
        <taxon>Spermatophyta</taxon>
        <taxon>Magnoliopsida</taxon>
        <taxon>eudicotyledons</taxon>
        <taxon>Gunneridae</taxon>
        <taxon>Pentapetalae</taxon>
        <taxon>Caryophyllales</taxon>
        <taxon>Cactineae</taxon>
        <taxon>Cactaceae</taxon>
        <taxon>Cactoideae</taxon>
        <taxon>Echinocereeae</taxon>
        <taxon>Carnegiea</taxon>
    </lineage>
</organism>
<dbReference type="SUPFAM" id="SSF48452">
    <property type="entry name" value="TPR-like"/>
    <property type="match status" value="1"/>
</dbReference>
<gene>
    <name evidence="4" type="ORF">Cgig2_004731</name>
</gene>
<dbReference type="Pfam" id="PF12854">
    <property type="entry name" value="PPR_1"/>
    <property type="match status" value="1"/>
</dbReference>
<evidence type="ECO:0000256" key="1">
    <source>
        <dbReference type="ARBA" id="ARBA00007626"/>
    </source>
</evidence>
<dbReference type="EMBL" id="JAKOGI010000016">
    <property type="protein sequence ID" value="KAJ8450274.1"/>
    <property type="molecule type" value="Genomic_DNA"/>
</dbReference>
<feature type="repeat" description="PPR" evidence="3">
    <location>
        <begin position="464"/>
        <end position="498"/>
    </location>
</feature>
<dbReference type="Gene3D" id="1.25.40.10">
    <property type="entry name" value="Tetratricopeptide repeat domain"/>
    <property type="match status" value="3"/>
</dbReference>
<comment type="caution">
    <text evidence="4">The sequence shown here is derived from an EMBL/GenBank/DDBJ whole genome shotgun (WGS) entry which is preliminary data.</text>
</comment>
<dbReference type="InterPro" id="IPR011990">
    <property type="entry name" value="TPR-like_helical_dom_sf"/>
</dbReference>
<dbReference type="NCBIfam" id="TIGR00756">
    <property type="entry name" value="PPR"/>
    <property type="match status" value="4"/>
</dbReference>
<name>A0A9Q1KV47_9CARY</name>
<evidence type="ECO:0000256" key="3">
    <source>
        <dbReference type="PROSITE-ProRule" id="PRU00708"/>
    </source>
</evidence>
<keyword evidence="5" id="KW-1185">Reference proteome</keyword>
<keyword evidence="2" id="KW-0677">Repeat</keyword>
<feature type="repeat" description="PPR" evidence="3">
    <location>
        <begin position="228"/>
        <end position="262"/>
    </location>
</feature>
<dbReference type="PANTHER" id="PTHR46128">
    <property type="entry name" value="MITOCHONDRIAL GROUP I INTRON SPLICING FACTOR CCM1"/>
    <property type="match status" value="1"/>
</dbReference>
<accession>A0A9Q1KV47</accession>
<evidence type="ECO:0000313" key="5">
    <source>
        <dbReference type="Proteomes" id="UP001153076"/>
    </source>
</evidence>
<dbReference type="PANTHER" id="PTHR46128:SF357">
    <property type="entry name" value="PENTACOTRIPEPTIDE-REPEAT REGION OF PRORP DOMAIN-CONTAINING PROTEIN"/>
    <property type="match status" value="1"/>
</dbReference>
<evidence type="ECO:0000313" key="4">
    <source>
        <dbReference type="EMBL" id="KAJ8450274.1"/>
    </source>
</evidence>
<sequence>MKLAACALSLLHCRRIFRPSFSLFFSSICSPQSQSPHNHHCITETSQSYPQSTNNKLNFISHFLCLTKTLTQNPKDINALAHLDSLLTHIQSFDSVTSVAAIDALCHLKKLNRAKSVLLHLKDNLKGSPYFAFSMVFDCLVKDGKLDDVEIQWGEIFGGCGVNLSDYVIHVCKWGDLEEIKRVCERVLMGSRVLGRQSYLALIGALYDEGLMAKSVVHEMYCKGFRVDDVTYIVTFQCFCRNGDLDEADWVIRKMVKSGSHIDVCIYGSFMHALCKAGKLREANKLFSKLMKRDCFRDSTIKSLKEGRRVVFQLKCEGVVPEMMAYEIYFRSLCSASKLDDAEMLLKKMMKKRAVPQVCVYGSFIKALFRVGREEDATKFFNVERKKRLMPPDELAKFVIMELCQKGRIDDAMRTFNEFVVMGTLCNCVNLCNCLLGGLWSSGKSTEAEEYFNRMKHGSLAPPNLQTYRLMICGFCDHGNFTKALDVFEEMLAKNIPIERSICETVISSLCKHGMVGDAYKYLNDMTRTSYMEQEDLFGKLVGCYKPLAFMSRLVCLQD</sequence>
<evidence type="ECO:0000256" key="2">
    <source>
        <dbReference type="ARBA" id="ARBA00022737"/>
    </source>
</evidence>
<dbReference type="Pfam" id="PF01535">
    <property type="entry name" value="PPR"/>
    <property type="match status" value="3"/>
</dbReference>
<proteinExistence type="inferred from homology"/>
<dbReference type="AlphaFoldDB" id="A0A9Q1KV47"/>